<reference evidence="1 3" key="1">
    <citation type="submission" date="2021-06" db="EMBL/GenBank/DDBJ databases">
        <title>Caerostris darwini draft genome.</title>
        <authorList>
            <person name="Kono N."/>
            <person name="Arakawa K."/>
        </authorList>
    </citation>
    <scope>NUCLEOTIDE SEQUENCE [LARGE SCALE GENOMIC DNA]</scope>
</reference>
<evidence type="ECO:0000313" key="3">
    <source>
        <dbReference type="Proteomes" id="UP001054837"/>
    </source>
</evidence>
<accession>A0AAV4RUP9</accession>
<dbReference type="EMBL" id="BPLQ01006694">
    <property type="protein sequence ID" value="GIY24432.1"/>
    <property type="molecule type" value="Genomic_DNA"/>
</dbReference>
<keyword evidence="3" id="KW-1185">Reference proteome</keyword>
<dbReference type="AlphaFoldDB" id="A0AAV4RUP9"/>
<evidence type="ECO:0000313" key="1">
    <source>
        <dbReference type="EMBL" id="GIY24414.1"/>
    </source>
</evidence>
<comment type="caution">
    <text evidence="1">The sequence shown here is derived from an EMBL/GenBank/DDBJ whole genome shotgun (WGS) entry which is preliminary data.</text>
</comment>
<dbReference type="EMBL" id="BPLQ01006694">
    <property type="protein sequence ID" value="GIY24414.1"/>
    <property type="molecule type" value="Genomic_DNA"/>
</dbReference>
<protein>
    <submittedName>
        <fullName evidence="1">Uncharacterized protein</fullName>
    </submittedName>
</protein>
<proteinExistence type="predicted"/>
<name>A0AAV4RUP9_9ARAC</name>
<dbReference type="Proteomes" id="UP001054837">
    <property type="component" value="Unassembled WGS sequence"/>
</dbReference>
<organism evidence="1 3">
    <name type="scientific">Caerostris darwini</name>
    <dbReference type="NCBI Taxonomy" id="1538125"/>
    <lineage>
        <taxon>Eukaryota</taxon>
        <taxon>Metazoa</taxon>
        <taxon>Ecdysozoa</taxon>
        <taxon>Arthropoda</taxon>
        <taxon>Chelicerata</taxon>
        <taxon>Arachnida</taxon>
        <taxon>Araneae</taxon>
        <taxon>Araneomorphae</taxon>
        <taxon>Entelegynae</taxon>
        <taxon>Araneoidea</taxon>
        <taxon>Araneidae</taxon>
        <taxon>Caerostris</taxon>
    </lineage>
</organism>
<gene>
    <name evidence="1" type="ORF">CDAR_372741</name>
    <name evidence="2" type="ORF">CDAR_372851</name>
</gene>
<evidence type="ECO:0000313" key="2">
    <source>
        <dbReference type="EMBL" id="GIY24432.1"/>
    </source>
</evidence>
<sequence>MHCTSLLIEVGTYLNTKDFEGARPQHAASFRNCSVYLDLLLRAVYSKEKRELFELRVQSPAQPVLLKNLGHRIICTSLGHSRLEYLYYFNIPTCLQMYLII</sequence>